<keyword evidence="3" id="KW-1185">Reference proteome</keyword>
<reference evidence="2 3" key="1">
    <citation type="submission" date="2024-04" db="EMBL/GenBank/DDBJ databases">
        <authorList>
            <person name="Fracassetti M."/>
        </authorList>
    </citation>
    <scope>NUCLEOTIDE SEQUENCE [LARGE SCALE GENOMIC DNA]</scope>
</reference>
<evidence type="ECO:0000313" key="2">
    <source>
        <dbReference type="EMBL" id="CAL1390539.1"/>
    </source>
</evidence>
<evidence type="ECO:0000313" key="3">
    <source>
        <dbReference type="Proteomes" id="UP001497516"/>
    </source>
</evidence>
<sequence>MWITEETGKAAIATGFYHTLFTSESQVPNMADKVAALPIPSNVTPEMNASLTAEVQSEEIRRTIFSMGSKQAPGSDEFTGKFFKAFWDIVGESVVAVVCSFFLTGRMLRSFNHTWLTLIPKVDTVETMKQLCSISLCQFVYKIITKIMAKRLACLLPQIISEGQNAFIRKGYMALKVDMEKAYDRVEWPLLLAVLDKMGINSVWQGWVLKCLRSSSFTVHMNGTPSSYFSPSGGLWQGDPLSPLLFVLCTEGFAALLSKPFPSGSCRESKWCHVPRIFHLFFADDSYLFRRDNLQECENLIEVLKEYEEHSGQRVNLAKSAVFFSKNIALPDQDLWAAILGVRAVGVHDKYLSLPKLIARSKMATFRYLEEKLLKRPMEILIKSITLAPCM</sequence>
<dbReference type="PANTHER" id="PTHR46890">
    <property type="entry name" value="NON-LTR RETROLELEMENT REVERSE TRANSCRIPTASE-LIKE PROTEIN-RELATED"/>
    <property type="match status" value="1"/>
</dbReference>
<dbReference type="EMBL" id="OZ034818">
    <property type="protein sequence ID" value="CAL1390539.1"/>
    <property type="molecule type" value="Genomic_DNA"/>
</dbReference>
<dbReference type="InterPro" id="IPR043502">
    <property type="entry name" value="DNA/RNA_pol_sf"/>
</dbReference>
<feature type="domain" description="Reverse transcriptase" evidence="1">
    <location>
        <begin position="100"/>
        <end position="341"/>
    </location>
</feature>
<dbReference type="InterPro" id="IPR052343">
    <property type="entry name" value="Retrotransposon-Effector_Assoc"/>
</dbReference>
<dbReference type="CDD" id="cd01650">
    <property type="entry name" value="RT_nLTR_like"/>
    <property type="match status" value="1"/>
</dbReference>
<dbReference type="PROSITE" id="PS50878">
    <property type="entry name" value="RT_POL"/>
    <property type="match status" value="1"/>
</dbReference>
<dbReference type="InterPro" id="IPR000477">
    <property type="entry name" value="RT_dom"/>
</dbReference>
<dbReference type="Proteomes" id="UP001497516">
    <property type="component" value="Chromosome 5"/>
</dbReference>
<dbReference type="AlphaFoldDB" id="A0AAV2EXJ8"/>
<dbReference type="SUPFAM" id="SSF56672">
    <property type="entry name" value="DNA/RNA polymerases"/>
    <property type="match status" value="1"/>
</dbReference>
<evidence type="ECO:0000259" key="1">
    <source>
        <dbReference type="PROSITE" id="PS50878"/>
    </source>
</evidence>
<proteinExistence type="predicted"/>
<gene>
    <name evidence="2" type="ORF">LTRI10_LOCUS31319</name>
</gene>
<accession>A0AAV2EXJ8</accession>
<dbReference type="PANTHER" id="PTHR46890:SF48">
    <property type="entry name" value="RNA-DIRECTED DNA POLYMERASE"/>
    <property type="match status" value="1"/>
</dbReference>
<dbReference type="Pfam" id="PF00078">
    <property type="entry name" value="RVT_1"/>
    <property type="match status" value="1"/>
</dbReference>
<organism evidence="2 3">
    <name type="scientific">Linum trigynum</name>
    <dbReference type="NCBI Taxonomy" id="586398"/>
    <lineage>
        <taxon>Eukaryota</taxon>
        <taxon>Viridiplantae</taxon>
        <taxon>Streptophyta</taxon>
        <taxon>Embryophyta</taxon>
        <taxon>Tracheophyta</taxon>
        <taxon>Spermatophyta</taxon>
        <taxon>Magnoliopsida</taxon>
        <taxon>eudicotyledons</taxon>
        <taxon>Gunneridae</taxon>
        <taxon>Pentapetalae</taxon>
        <taxon>rosids</taxon>
        <taxon>fabids</taxon>
        <taxon>Malpighiales</taxon>
        <taxon>Linaceae</taxon>
        <taxon>Linum</taxon>
    </lineage>
</organism>
<protein>
    <recommendedName>
        <fullName evidence="1">Reverse transcriptase domain-containing protein</fullName>
    </recommendedName>
</protein>
<name>A0AAV2EXJ8_9ROSI</name>